<sequence>MIQDRVWLLLVHLVLVLIQHITGNVRIRAEPPVQKDHFAVNINMPNVKPTEHDSYICTTKRIDVDDAYIIHFEPSADALRAHHMLLFGCNSLYTPSYIYPEYWNCMHSTLCKKMTIMYAWAKNAPPITLPPDVGFHVGRNSSIRYVILQLHYANPLPEGVSDDSGITLHMTRKRQKYIAGIHLLLSGSAMIPPKSPKHHVDVNCYFRGRQPIHTFAYRVHAHKFGVVITGYKYSIKENTWTFLAKGNPQWPQTFYPMDQVYTISEGDVLAARCTYNSTQSNIPIYMGSTSNDEMCNLYIMYYTSADDGSSFARCLDVEIPKLVNELPADSDVPLPPNPELEENAHTSQWNQKPSISKKGNNVLIDDYYRPYPIQEIENFHSKKYHQGDDNYNSDFTYKEVASWPIENGKFGQIAAVDIDSNNNLVIFHRGDHVWNGLSFDVEDRYLLTEKGPISTPTIVTLDSETGHVLHQWGSNIFYMPHGLTLDGNYIWLTDVAMHQIFKYSLSGDIKPVLTLGERFVPGNDDKHFCKPTSVAISSNGDIYVADGYCNSRIVRLTSSGMFLNQWGQSNEIGISAPEPGFFAIPHKVTLIEDKGLVCVADRENGRIQCFTIVSGNFHFEIIHKEFGGRLFSIDYSPSKGGLLFAVCGPSIHYKHPVQAFVFNFTSRQLLNSFKPKQGTFTQPHDIAATRDGTEVFVSEIGPNKIWKFLKVTHKSTKKVLTDMPPLQTSSPLLSSQKATPEKSTLLLHTKSKYSGSKKKESEIDNFKTSMIIMALLAIPILLLIIITSVIRLKKRGKLQNCSLSHLKGWLGGYRTPHPQDKFNIGTLLNPHKGFDRVAMEESDIEEGSGSEVEEFNVVARKA</sequence>
<dbReference type="InterPro" id="IPR008977">
    <property type="entry name" value="PHM/PNGase_F_dom_sf"/>
</dbReference>
<keyword evidence="16" id="KW-0456">Lyase</keyword>
<feature type="binding site" evidence="20">
    <location>
        <position position="83"/>
    </location>
    <ligand>
        <name>Cu(2+)</name>
        <dbReference type="ChEBI" id="CHEBI:29036"/>
        <label>1</label>
        <note>catalytic</note>
    </ligand>
</feature>
<evidence type="ECO:0000256" key="25">
    <source>
        <dbReference type="SAM" id="SignalP"/>
    </source>
</evidence>
<dbReference type="CDD" id="cd14958">
    <property type="entry name" value="NHL_PAL_like"/>
    <property type="match status" value="1"/>
</dbReference>
<evidence type="ECO:0000259" key="27">
    <source>
        <dbReference type="Pfam" id="PF03712"/>
    </source>
</evidence>
<evidence type="ECO:0000256" key="23">
    <source>
        <dbReference type="SAM" id="MobiDB-lite"/>
    </source>
</evidence>
<dbReference type="SUPFAM" id="SSF63829">
    <property type="entry name" value="Calcium-dependent phosphotriesterase"/>
    <property type="match status" value="1"/>
</dbReference>
<dbReference type="EMBL" id="MT081352">
    <property type="protein sequence ID" value="QPD99034.2"/>
    <property type="molecule type" value="mRNA"/>
</dbReference>
<keyword evidence="24" id="KW-0812">Transmembrane</keyword>
<feature type="disulfide bond" evidence="21">
    <location>
        <begin position="529"/>
        <end position="549"/>
    </location>
</feature>
<feature type="binding site" evidence="20">
    <location>
        <position position="294"/>
    </location>
    <ligand>
        <name>Cu(2+)</name>
        <dbReference type="ChEBI" id="CHEBI:29036"/>
        <label>1</label>
        <note>catalytic</note>
    </ligand>
</feature>
<evidence type="ECO:0000256" key="13">
    <source>
        <dbReference type="ARBA" id="ARBA00023033"/>
    </source>
</evidence>
<evidence type="ECO:0000256" key="20">
    <source>
        <dbReference type="PIRSR" id="PIRSR600720-2"/>
    </source>
</evidence>
<evidence type="ECO:0000256" key="21">
    <source>
        <dbReference type="PIRSR" id="PIRSR600720-3"/>
    </source>
</evidence>
<evidence type="ECO:0000256" key="17">
    <source>
        <dbReference type="ARBA" id="ARBA00023268"/>
    </source>
</evidence>
<feature type="binding site" evidence="20">
    <location>
        <position position="483"/>
    </location>
    <ligand>
        <name>Ca(2+)</name>
        <dbReference type="ChEBI" id="CHEBI:29108"/>
        <note>structural</note>
    </ligand>
</feature>
<dbReference type="Gene3D" id="2.120.10.30">
    <property type="entry name" value="TolB, C-terminal domain"/>
    <property type="match status" value="1"/>
</dbReference>
<evidence type="ECO:0000256" key="2">
    <source>
        <dbReference type="ARBA" id="ARBA00004613"/>
    </source>
</evidence>
<dbReference type="Gene3D" id="2.60.120.230">
    <property type="match status" value="1"/>
</dbReference>
<keyword evidence="13 28" id="KW-0503">Monooxygenase</keyword>
<dbReference type="PANTHER" id="PTHR10680:SF14">
    <property type="entry name" value="PEPTIDYL-GLYCINE ALPHA-AMIDATING MONOOXYGENASE"/>
    <property type="match status" value="1"/>
</dbReference>
<dbReference type="GO" id="GO:0005576">
    <property type="term" value="C:extracellular region"/>
    <property type="evidence" value="ECO:0007669"/>
    <property type="project" value="UniProtKB-SubCell"/>
</dbReference>
<comment type="cofactor">
    <cofactor evidence="20">
        <name>Cu(2+)</name>
        <dbReference type="ChEBI" id="CHEBI:29036"/>
    </cofactor>
    <text evidence="20">Binds 2 Cu(2+) ions per subunit.</text>
</comment>
<feature type="disulfide bond" evidence="21">
    <location>
        <begin position="204"/>
        <end position="314"/>
    </location>
</feature>
<feature type="binding site" evidence="20">
    <location>
        <position position="481"/>
    </location>
    <ligand>
        <name>Zn(2+)</name>
        <dbReference type="ChEBI" id="CHEBI:29105"/>
        <note>catalytic</note>
    </ligand>
</feature>
<dbReference type="SUPFAM" id="SSF49742">
    <property type="entry name" value="PHM/PNGase F"/>
    <property type="match status" value="2"/>
</dbReference>
<feature type="repeat" description="NHL" evidence="22">
    <location>
        <begin position="520"/>
        <end position="559"/>
    </location>
</feature>
<keyword evidence="7 20" id="KW-0479">Metal-binding</keyword>
<evidence type="ECO:0000256" key="12">
    <source>
        <dbReference type="ARBA" id="ARBA00023008"/>
    </source>
</evidence>
<evidence type="ECO:0000256" key="11">
    <source>
        <dbReference type="ARBA" id="ARBA00023002"/>
    </source>
</evidence>
<feature type="repeat" description="NHL" evidence="22">
    <location>
        <begin position="569"/>
        <end position="613"/>
    </location>
</feature>
<dbReference type="PROSITE" id="PS51125">
    <property type="entry name" value="NHL"/>
    <property type="match status" value="2"/>
</dbReference>
<evidence type="ECO:0000256" key="4">
    <source>
        <dbReference type="ARBA" id="ARBA00010263"/>
    </source>
</evidence>
<comment type="similarity">
    <text evidence="3">In the C-terminal section; belongs to the peptidyl-alpha-hydroxyglycine alpha-amidating lyase family.</text>
</comment>
<dbReference type="InterPro" id="IPR020611">
    <property type="entry name" value="Cu2_ascorb_mOase_CS-1"/>
</dbReference>
<accession>A0A7S8RFU9</accession>
<evidence type="ECO:0000256" key="10">
    <source>
        <dbReference type="ARBA" id="ARBA00022833"/>
    </source>
</evidence>
<evidence type="ECO:0000256" key="7">
    <source>
        <dbReference type="ARBA" id="ARBA00022723"/>
    </source>
</evidence>
<feature type="domain" description="Copper type II ascorbate-dependent monooxygenase C-terminal" evidence="27">
    <location>
        <begin position="178"/>
        <end position="309"/>
    </location>
</feature>
<dbReference type="PANTHER" id="PTHR10680">
    <property type="entry name" value="PEPTIDYL-GLYCINE ALPHA-AMIDATING MONOOXYGENASE"/>
    <property type="match status" value="1"/>
</dbReference>
<feature type="binding site" evidence="20">
    <location>
        <position position="586"/>
    </location>
    <ligand>
        <name>Zn(2+)</name>
        <dbReference type="ChEBI" id="CHEBI:29105"/>
        <note>catalytic</note>
    </ligand>
</feature>
<feature type="binding site" evidence="19">
    <location>
        <position position="429"/>
    </location>
    <ligand>
        <name>a protein</name>
        <dbReference type="ChEBI" id="CHEBI:16541"/>
    </ligand>
    <ligandPart>
        <name>C-terminal Xaa-(2S)-2-hydroxyglycine residue</name>
        <dbReference type="ChEBI" id="CHEBI:142768"/>
    </ligandPart>
</feature>
<feature type="binding site" evidence="19">
    <location>
        <position position="602"/>
    </location>
    <ligand>
        <name>a protein</name>
        <dbReference type="ChEBI" id="CHEBI:16541"/>
    </ligand>
    <ligandPart>
        <name>C-terminal Xaa-(2S)-2-hydroxyglycine residue</name>
        <dbReference type="ChEBI" id="CHEBI:142768"/>
    </ligandPart>
</feature>
<evidence type="ECO:0000256" key="1">
    <source>
        <dbReference type="ARBA" id="ARBA00000686"/>
    </source>
</evidence>
<dbReference type="InterPro" id="IPR011042">
    <property type="entry name" value="6-blade_b-propeller_TolB-like"/>
</dbReference>
<protein>
    <submittedName>
        <fullName evidence="28">Putative peptidyl-glycine alpha-amidating monooxygenase A</fullName>
    </submittedName>
</protein>
<evidence type="ECO:0000256" key="14">
    <source>
        <dbReference type="ARBA" id="ARBA00023157"/>
    </source>
</evidence>
<feature type="region of interest" description="Disordered" evidence="23">
    <location>
        <begin position="327"/>
        <end position="354"/>
    </location>
</feature>
<comment type="catalytic activity">
    <reaction evidence="18">
        <text>a [peptide]-C-terminal glycine + 2 L-ascorbate + O2 = a [peptide]-C-terminal (2S)-2-hydroxyglycine + 2 monodehydro-L-ascorbate radical + H2O</text>
        <dbReference type="Rhea" id="RHEA:21452"/>
        <dbReference type="Rhea" id="RHEA-COMP:13486"/>
        <dbReference type="Rhea" id="RHEA-COMP:15321"/>
        <dbReference type="ChEBI" id="CHEBI:15377"/>
        <dbReference type="ChEBI" id="CHEBI:15379"/>
        <dbReference type="ChEBI" id="CHEBI:38290"/>
        <dbReference type="ChEBI" id="CHEBI:59513"/>
        <dbReference type="ChEBI" id="CHEBI:137000"/>
        <dbReference type="ChEBI" id="CHEBI:142768"/>
        <dbReference type="EC" id="1.14.17.3"/>
    </reaction>
</comment>
<feature type="binding site" evidence="19">
    <location>
        <position position="548"/>
    </location>
    <ligand>
        <name>a protein</name>
        <dbReference type="ChEBI" id="CHEBI:16541"/>
    </ligand>
    <ligandPart>
        <name>C-terminal Xaa-(2S)-2-hydroxyglycine residue</name>
        <dbReference type="ChEBI" id="CHEBI:142768"/>
    </ligandPart>
</feature>
<feature type="compositionally biased region" description="Polar residues" evidence="23">
    <location>
        <begin position="345"/>
        <end position="354"/>
    </location>
</feature>
<evidence type="ECO:0000313" key="28">
    <source>
        <dbReference type="EMBL" id="QPD99034.2"/>
    </source>
</evidence>
<dbReference type="Pfam" id="PF03712">
    <property type="entry name" value="Cu2_monoox_C"/>
    <property type="match status" value="1"/>
</dbReference>
<feature type="disulfide bond" evidence="21">
    <location>
        <begin position="598"/>
        <end position="609"/>
    </location>
</feature>
<keyword evidence="10 20" id="KW-0862">Zinc</keyword>
<feature type="domain" description="Copper type II ascorbate-dependent monooxygenase N-terminal" evidence="26">
    <location>
        <begin position="41"/>
        <end position="155"/>
    </location>
</feature>
<feature type="signal peptide" evidence="25">
    <location>
        <begin position="1"/>
        <end position="23"/>
    </location>
</feature>
<dbReference type="InterPro" id="IPR014784">
    <property type="entry name" value="Cu2_ascorb_mOase-like_C"/>
</dbReference>
<keyword evidence="17" id="KW-0511">Multifunctional enzyme</keyword>
<dbReference type="PRINTS" id="PR00790">
    <property type="entry name" value="PAMONOXGNASE"/>
</dbReference>
<dbReference type="InterPro" id="IPR024548">
    <property type="entry name" value="Cu2_monoox_C"/>
</dbReference>
<feature type="disulfide bond" evidence="21">
    <location>
        <begin position="273"/>
        <end position="295"/>
    </location>
</feature>
<keyword evidence="20" id="KW-0106">Calcium</keyword>
<dbReference type="GO" id="GO:0006518">
    <property type="term" value="P:peptide metabolic process"/>
    <property type="evidence" value="ECO:0007669"/>
    <property type="project" value="InterPro"/>
</dbReference>
<dbReference type="Gene3D" id="2.60.120.310">
    <property type="entry name" value="Copper type II, ascorbate-dependent monooxygenase, N-terminal domain"/>
    <property type="match status" value="1"/>
</dbReference>
<feature type="binding site" evidence="20">
    <location>
        <position position="151"/>
    </location>
    <ligand>
        <name>Cu(2+)</name>
        <dbReference type="ChEBI" id="CHEBI:29036"/>
        <label>1</label>
        <note>catalytic</note>
    </ligand>
</feature>
<evidence type="ECO:0000256" key="3">
    <source>
        <dbReference type="ARBA" id="ARBA00006026"/>
    </source>
</evidence>
<evidence type="ECO:0000256" key="8">
    <source>
        <dbReference type="ARBA" id="ARBA00022729"/>
    </source>
</evidence>
<dbReference type="Pfam" id="PF01082">
    <property type="entry name" value="Cu2_monooxygen"/>
    <property type="match status" value="1"/>
</dbReference>
<keyword evidence="15" id="KW-0325">Glycoprotein</keyword>
<dbReference type="GO" id="GO:0016020">
    <property type="term" value="C:membrane"/>
    <property type="evidence" value="ECO:0007669"/>
    <property type="project" value="InterPro"/>
</dbReference>
<dbReference type="InterPro" id="IPR001258">
    <property type="entry name" value="NHL_repeat"/>
</dbReference>
<dbReference type="GO" id="GO:0005507">
    <property type="term" value="F:copper ion binding"/>
    <property type="evidence" value="ECO:0007669"/>
    <property type="project" value="InterPro"/>
</dbReference>
<comment type="similarity">
    <text evidence="4">In the N-terminal section; belongs to the copper type II ascorbate-dependent monooxygenase family.</text>
</comment>
<feature type="binding site" evidence="20">
    <location>
        <position position="416"/>
    </location>
    <ligand>
        <name>Ca(2+)</name>
        <dbReference type="ChEBI" id="CHEBI:29108"/>
        <note>structural</note>
    </ligand>
</feature>
<evidence type="ECO:0000256" key="19">
    <source>
        <dbReference type="PIRSR" id="PIRSR600720-1"/>
    </source>
</evidence>
<keyword evidence="8 25" id="KW-0732">Signal</keyword>
<evidence type="ECO:0000256" key="5">
    <source>
        <dbReference type="ARBA" id="ARBA00010676"/>
    </source>
</evidence>
<comment type="cofactor">
    <cofactor evidence="20">
        <name>Zn(2+)</name>
        <dbReference type="ChEBI" id="CHEBI:29105"/>
    </cofactor>
    <text evidence="20">Binds one Zn(2+) ion per subunit.</text>
</comment>
<feature type="disulfide bond" evidence="21">
    <location>
        <begin position="57"/>
        <end position="105"/>
    </location>
</feature>
<dbReference type="AlphaFoldDB" id="A0A7S8RFU9"/>
<dbReference type="FunFam" id="2.60.120.310:FF:000005">
    <property type="entry name" value="Peptidylglycine alpha-hydroxylating monooxygenase"/>
    <property type="match status" value="1"/>
</dbReference>
<comment type="subcellular location">
    <subcellularLocation>
        <location evidence="2">Secreted</location>
    </subcellularLocation>
</comment>
<evidence type="ECO:0000256" key="24">
    <source>
        <dbReference type="SAM" id="Phobius"/>
    </source>
</evidence>
<feature type="binding site" evidence="20">
    <location>
        <position position="82"/>
    </location>
    <ligand>
        <name>Cu(2+)</name>
        <dbReference type="ChEBI" id="CHEBI:29036"/>
        <label>1</label>
        <note>catalytic</note>
    </ligand>
</feature>
<evidence type="ECO:0000256" key="16">
    <source>
        <dbReference type="ARBA" id="ARBA00023239"/>
    </source>
</evidence>
<name>A0A7S8RFU9_TITSE</name>
<comment type="catalytic activity">
    <reaction evidence="1">
        <text>a [peptide]-C-terminal (2S)-2-hydroxyglycine = a [peptide]-C-terminal amide + glyoxylate</text>
        <dbReference type="Rhea" id="RHEA:20924"/>
        <dbReference type="Rhea" id="RHEA-COMP:13485"/>
        <dbReference type="Rhea" id="RHEA-COMP:15321"/>
        <dbReference type="ChEBI" id="CHEBI:36655"/>
        <dbReference type="ChEBI" id="CHEBI:137001"/>
        <dbReference type="ChEBI" id="CHEBI:142768"/>
        <dbReference type="EC" id="4.3.2.5"/>
    </reaction>
</comment>
<keyword evidence="6" id="KW-0964">Secreted</keyword>
<dbReference type="InterPro" id="IPR036939">
    <property type="entry name" value="Cu2_ascorb_mOase_N_sf"/>
</dbReference>
<feature type="binding site" evidence="20">
    <location>
        <position position="685"/>
    </location>
    <ligand>
        <name>Ca(2+)</name>
        <dbReference type="ChEBI" id="CHEBI:29108"/>
        <note>structural</note>
    </ligand>
</feature>
<dbReference type="GO" id="GO:0004598">
    <property type="term" value="F:peptidylamidoglycolate lyase activity"/>
    <property type="evidence" value="ECO:0007669"/>
    <property type="project" value="UniProtKB-EC"/>
</dbReference>
<proteinExistence type="evidence at transcript level"/>
<dbReference type="InterPro" id="IPR000720">
    <property type="entry name" value="PHM/PAL"/>
</dbReference>
<evidence type="ECO:0000256" key="18">
    <source>
        <dbReference type="ARBA" id="ARBA00048431"/>
    </source>
</evidence>
<keyword evidence="24" id="KW-0472">Membrane</keyword>
<evidence type="ECO:0000256" key="15">
    <source>
        <dbReference type="ARBA" id="ARBA00023180"/>
    </source>
</evidence>
<feature type="binding site" evidence="20">
    <location>
        <position position="684"/>
    </location>
    <ligand>
        <name>Zn(2+)</name>
        <dbReference type="ChEBI" id="CHEBI:29105"/>
        <note>catalytic</note>
    </ligand>
</feature>
<dbReference type="GO" id="GO:0004504">
    <property type="term" value="F:peptidylglycine monooxygenase activity"/>
    <property type="evidence" value="ECO:0007669"/>
    <property type="project" value="UniProtKB-EC"/>
</dbReference>
<keyword evidence="24" id="KW-1133">Transmembrane helix</keyword>
<dbReference type="InterPro" id="IPR000323">
    <property type="entry name" value="Cu2_ascorb_mOase_N"/>
</dbReference>
<keyword evidence="11" id="KW-0560">Oxidoreductase</keyword>
<keyword evidence="12 20" id="KW-0186">Copper</keyword>
<dbReference type="Pfam" id="PF01436">
    <property type="entry name" value="NHL"/>
    <property type="match status" value="2"/>
</dbReference>
<reference evidence="28" key="1">
    <citation type="journal article" date="2021" name="Toxicon">
        <title>Novel components of Tityus serrulatus venom: a transcriptomic approach.</title>
        <authorList>
            <person name="Kalapothakis Y."/>
            <person name="Miranda K."/>
            <person name="Pereira A.H."/>
            <person name="Witt A.S.A."/>
            <person name="Marani C."/>
            <person name="Martins A.P."/>
            <person name="Leal H.G."/>
            <person name="Campos-Junior E."/>
            <person name="Pimenta A.M.C."/>
            <person name="Borges A."/>
            <person name="Chavez-Olortegui C."/>
            <person name="Kalapothakis E."/>
        </authorList>
    </citation>
    <scope>NUCLEOTIDE SEQUENCE</scope>
</reference>
<dbReference type="PROSITE" id="PS00084">
    <property type="entry name" value="CU2_MONOOXYGENASE_1"/>
    <property type="match status" value="1"/>
</dbReference>
<evidence type="ECO:0000259" key="26">
    <source>
        <dbReference type="Pfam" id="PF01082"/>
    </source>
</evidence>
<keyword evidence="9" id="KW-0677">Repeat</keyword>
<feature type="binding site" evidence="20">
    <location>
        <position position="220"/>
    </location>
    <ligand>
        <name>Cu(2+)</name>
        <dbReference type="ChEBI" id="CHEBI:29036"/>
        <label>1</label>
        <note>catalytic</note>
    </ligand>
</feature>
<evidence type="ECO:0000256" key="9">
    <source>
        <dbReference type="ARBA" id="ARBA00022737"/>
    </source>
</evidence>
<feature type="binding site" evidence="20">
    <location>
        <position position="222"/>
    </location>
    <ligand>
        <name>Cu(2+)</name>
        <dbReference type="ChEBI" id="CHEBI:29036"/>
        <label>1</label>
        <note>catalytic</note>
    </ligand>
</feature>
<feature type="chain" id="PRO_5030784463" evidence="25">
    <location>
        <begin position="24"/>
        <end position="862"/>
    </location>
</feature>
<organism evidence="28">
    <name type="scientific">Tityus serrulatus</name>
    <name type="common">Brazilian yellow scorpion</name>
    <dbReference type="NCBI Taxonomy" id="6887"/>
    <lineage>
        <taxon>Eukaryota</taxon>
        <taxon>Metazoa</taxon>
        <taxon>Ecdysozoa</taxon>
        <taxon>Arthropoda</taxon>
        <taxon>Chelicerata</taxon>
        <taxon>Arachnida</taxon>
        <taxon>Scorpiones</taxon>
        <taxon>Buthida</taxon>
        <taxon>Buthoidea</taxon>
        <taxon>Buthidae</taxon>
        <taxon>Tityus</taxon>
    </lineage>
</organism>
<evidence type="ECO:0000256" key="22">
    <source>
        <dbReference type="PROSITE-ProRule" id="PRU00504"/>
    </source>
</evidence>
<comment type="similarity">
    <text evidence="5">Belongs to the copper type II ascorbate-dependent monooxygenase family.</text>
</comment>
<keyword evidence="14 21" id="KW-1015">Disulfide bond</keyword>
<feature type="transmembrane region" description="Helical" evidence="24">
    <location>
        <begin position="770"/>
        <end position="790"/>
    </location>
</feature>
<evidence type="ECO:0000256" key="6">
    <source>
        <dbReference type="ARBA" id="ARBA00022525"/>
    </source>
</evidence>